<dbReference type="PROSITE" id="PS51186">
    <property type="entry name" value="GNAT"/>
    <property type="match status" value="1"/>
</dbReference>
<feature type="domain" description="N-acetyltransferase" evidence="3">
    <location>
        <begin position="9"/>
        <end position="158"/>
    </location>
</feature>
<dbReference type="RefSeq" id="WP_132434450.1">
    <property type="nucleotide sequence ID" value="NZ_SLWK01000010.1"/>
</dbReference>
<keyword evidence="5" id="KW-1185">Reference proteome</keyword>
<dbReference type="InterPro" id="IPR000182">
    <property type="entry name" value="GNAT_dom"/>
</dbReference>
<evidence type="ECO:0000256" key="1">
    <source>
        <dbReference type="ARBA" id="ARBA00022679"/>
    </source>
</evidence>
<dbReference type="PANTHER" id="PTHR10545">
    <property type="entry name" value="DIAMINE N-ACETYLTRANSFERASE"/>
    <property type="match status" value="1"/>
</dbReference>
<dbReference type="InterPro" id="IPR051016">
    <property type="entry name" value="Diverse_Substrate_AcTransf"/>
</dbReference>
<dbReference type="EMBL" id="SLWK01000010">
    <property type="protein sequence ID" value="TCO07118.1"/>
    <property type="molecule type" value="Genomic_DNA"/>
</dbReference>
<dbReference type="AlphaFoldDB" id="A0A4R2GGC2"/>
<sequence length="158" mass="18168">MQNTDIEFIHCDFDDKEHQQAFFSLLNEYMLHPMGCGEPFSEDKKEKLLEELGNHPSAFVLFVTQKDEFAGMANCFINYSTFRAAYYINIHDIIVTQKHQNKGLGKALLNEITAIAKEEGCCKVNLEVREDNNNAMALYSKTGFGECKPPMKFWEIQL</sequence>
<dbReference type="Pfam" id="PF00583">
    <property type="entry name" value="Acetyltransf_1"/>
    <property type="match status" value="1"/>
</dbReference>
<dbReference type="Gene3D" id="3.40.630.30">
    <property type="match status" value="1"/>
</dbReference>
<evidence type="ECO:0000256" key="2">
    <source>
        <dbReference type="ARBA" id="ARBA00023315"/>
    </source>
</evidence>
<dbReference type="PANTHER" id="PTHR10545:SF29">
    <property type="entry name" value="GH14572P-RELATED"/>
    <property type="match status" value="1"/>
</dbReference>
<gene>
    <name evidence="4" type="ORF">EV194_110121</name>
</gene>
<keyword evidence="1 4" id="KW-0808">Transferase</keyword>
<evidence type="ECO:0000313" key="5">
    <source>
        <dbReference type="Proteomes" id="UP000295221"/>
    </source>
</evidence>
<comment type="caution">
    <text evidence="4">The sequence shown here is derived from an EMBL/GenBank/DDBJ whole genome shotgun (WGS) entry which is preliminary data.</text>
</comment>
<protein>
    <submittedName>
        <fullName evidence="4">Acetyltransferase (GNAT) family protein</fullName>
    </submittedName>
</protein>
<dbReference type="OrthoDB" id="9799601at2"/>
<dbReference type="CDD" id="cd04301">
    <property type="entry name" value="NAT_SF"/>
    <property type="match status" value="1"/>
</dbReference>
<keyword evidence="2" id="KW-0012">Acyltransferase</keyword>
<organism evidence="4 5">
    <name type="scientific">Natronoflexus pectinivorans</name>
    <dbReference type="NCBI Taxonomy" id="682526"/>
    <lineage>
        <taxon>Bacteria</taxon>
        <taxon>Pseudomonadati</taxon>
        <taxon>Bacteroidota</taxon>
        <taxon>Bacteroidia</taxon>
        <taxon>Marinilabiliales</taxon>
        <taxon>Marinilabiliaceae</taxon>
        <taxon>Natronoflexus</taxon>
    </lineage>
</organism>
<dbReference type="InterPro" id="IPR016181">
    <property type="entry name" value="Acyl_CoA_acyltransferase"/>
</dbReference>
<dbReference type="SUPFAM" id="SSF55729">
    <property type="entry name" value="Acyl-CoA N-acyltransferases (Nat)"/>
    <property type="match status" value="1"/>
</dbReference>
<reference evidence="4 5" key="1">
    <citation type="submission" date="2019-03" db="EMBL/GenBank/DDBJ databases">
        <title>Genomic Encyclopedia of Type Strains, Phase IV (KMG-IV): sequencing the most valuable type-strain genomes for metagenomic binning, comparative biology and taxonomic classification.</title>
        <authorList>
            <person name="Goeker M."/>
        </authorList>
    </citation>
    <scope>NUCLEOTIDE SEQUENCE [LARGE SCALE GENOMIC DNA]</scope>
    <source>
        <strain evidence="4 5">DSM 24179</strain>
    </source>
</reference>
<dbReference type="GO" id="GO:0008080">
    <property type="term" value="F:N-acetyltransferase activity"/>
    <property type="evidence" value="ECO:0007669"/>
    <property type="project" value="TreeGrafter"/>
</dbReference>
<proteinExistence type="predicted"/>
<evidence type="ECO:0000313" key="4">
    <source>
        <dbReference type="EMBL" id="TCO07118.1"/>
    </source>
</evidence>
<dbReference type="Proteomes" id="UP000295221">
    <property type="component" value="Unassembled WGS sequence"/>
</dbReference>
<name>A0A4R2GGC2_9BACT</name>
<accession>A0A4R2GGC2</accession>
<evidence type="ECO:0000259" key="3">
    <source>
        <dbReference type="PROSITE" id="PS51186"/>
    </source>
</evidence>